<dbReference type="Gene3D" id="3.40.190.10">
    <property type="entry name" value="Periplasmic binding protein-like II"/>
    <property type="match status" value="2"/>
</dbReference>
<sequence length="349" mass="37014">MTSRLLTALFASTLLAGPALAQSTDVSGEITFMAYAGMFQEKYTAAVIEPFQKAYPNVKVNFFSQPGSSQILGALRSQAADPQADVVLFDVSTSLIGNTEGLLAPITVETVPNIADLLPEAIVAEGYGTAVTFDNLVVTYNTENVKTPPTSIGAFWDPAYAGRTAVSAMPSILGTGMSIITSAWLGEDYTKSIAQSTAKLAELAPSVQTFEPKPDSYTLVLNGTVDLATGWNARSQTYAIESGGKLGVMVPSEGSILQINTINLVKGAKNEAAALAFINYVLSAEAQAAFTEAMFYAPVNAKAVVSDEAKARTITGDLDKMLPVDWAWAATVTNEWTQIWRRQIISAGN</sequence>
<gene>
    <name evidence="3" type="ORF">SAMN05421774_103197</name>
</gene>
<feature type="signal peptide" evidence="2">
    <location>
        <begin position="1"/>
        <end position="21"/>
    </location>
</feature>
<dbReference type="EMBL" id="FTOT01000003">
    <property type="protein sequence ID" value="SIS94649.1"/>
    <property type="molecule type" value="Genomic_DNA"/>
</dbReference>
<keyword evidence="4" id="KW-1185">Reference proteome</keyword>
<dbReference type="Pfam" id="PF13416">
    <property type="entry name" value="SBP_bac_8"/>
    <property type="match status" value="1"/>
</dbReference>
<dbReference type="OrthoDB" id="8013425at2"/>
<organism evidence="3 4">
    <name type="scientific">Gemmobacter megaterium</name>
    <dbReference type="NCBI Taxonomy" id="1086013"/>
    <lineage>
        <taxon>Bacteria</taxon>
        <taxon>Pseudomonadati</taxon>
        <taxon>Pseudomonadota</taxon>
        <taxon>Alphaproteobacteria</taxon>
        <taxon>Rhodobacterales</taxon>
        <taxon>Paracoccaceae</taxon>
        <taxon>Gemmobacter</taxon>
    </lineage>
</organism>
<reference evidence="3 4" key="1">
    <citation type="submission" date="2017-01" db="EMBL/GenBank/DDBJ databases">
        <authorList>
            <person name="Mah S.A."/>
            <person name="Swanson W.J."/>
            <person name="Moy G.W."/>
            <person name="Vacquier V.D."/>
        </authorList>
    </citation>
    <scope>NUCLEOTIDE SEQUENCE [LARGE SCALE GENOMIC DNA]</scope>
    <source>
        <strain evidence="3 4">DSM 26375</strain>
    </source>
</reference>
<feature type="chain" id="PRO_5012297787" evidence="2">
    <location>
        <begin position="22"/>
        <end position="349"/>
    </location>
</feature>
<dbReference type="GO" id="GO:0030288">
    <property type="term" value="C:outer membrane-bounded periplasmic space"/>
    <property type="evidence" value="ECO:0007669"/>
    <property type="project" value="TreeGrafter"/>
</dbReference>
<dbReference type="CDD" id="cd13589">
    <property type="entry name" value="PBP2_polyamine_RpCGA009"/>
    <property type="match status" value="1"/>
</dbReference>
<dbReference type="GO" id="GO:0030976">
    <property type="term" value="F:thiamine pyrophosphate binding"/>
    <property type="evidence" value="ECO:0007669"/>
    <property type="project" value="TreeGrafter"/>
</dbReference>
<dbReference type="Proteomes" id="UP000186141">
    <property type="component" value="Unassembled WGS sequence"/>
</dbReference>
<dbReference type="SUPFAM" id="SSF53850">
    <property type="entry name" value="Periplasmic binding protein-like II"/>
    <property type="match status" value="1"/>
</dbReference>
<name>A0A1N7N8X3_9RHOB</name>
<dbReference type="GO" id="GO:0015888">
    <property type="term" value="P:thiamine transport"/>
    <property type="evidence" value="ECO:0007669"/>
    <property type="project" value="TreeGrafter"/>
</dbReference>
<evidence type="ECO:0000256" key="1">
    <source>
        <dbReference type="ARBA" id="ARBA00022729"/>
    </source>
</evidence>
<evidence type="ECO:0000256" key="2">
    <source>
        <dbReference type="SAM" id="SignalP"/>
    </source>
</evidence>
<dbReference type="RefSeq" id="WP_076530611.1">
    <property type="nucleotide sequence ID" value="NZ_BMEH01000003.1"/>
</dbReference>
<keyword evidence="1 2" id="KW-0732">Signal</keyword>
<dbReference type="STRING" id="1086013.SAMN05421774_103197"/>
<evidence type="ECO:0000313" key="3">
    <source>
        <dbReference type="EMBL" id="SIS94649.1"/>
    </source>
</evidence>
<evidence type="ECO:0000313" key="4">
    <source>
        <dbReference type="Proteomes" id="UP000186141"/>
    </source>
</evidence>
<dbReference type="PANTHER" id="PTHR30006:SF2">
    <property type="entry name" value="ABC TRANSPORTER SUBSTRATE-BINDING PROTEIN"/>
    <property type="match status" value="1"/>
</dbReference>
<dbReference type="PANTHER" id="PTHR30006">
    <property type="entry name" value="THIAMINE-BINDING PERIPLASMIC PROTEIN-RELATED"/>
    <property type="match status" value="1"/>
</dbReference>
<dbReference type="InterPro" id="IPR006059">
    <property type="entry name" value="SBP"/>
</dbReference>
<dbReference type="GO" id="GO:0030975">
    <property type="term" value="F:thiamine binding"/>
    <property type="evidence" value="ECO:0007669"/>
    <property type="project" value="TreeGrafter"/>
</dbReference>
<dbReference type="AlphaFoldDB" id="A0A1N7N8X3"/>
<accession>A0A1N7N8X3</accession>
<proteinExistence type="predicted"/>
<protein>
    <submittedName>
        <fullName evidence="3">Putative spermidine/putrescine transport system substrate-binding protein</fullName>
    </submittedName>
</protein>